<feature type="domain" description="ABC transmembrane type-1" evidence="8">
    <location>
        <begin position="96"/>
        <end position="285"/>
    </location>
</feature>
<gene>
    <name evidence="9" type="ORF">IAB67_00560</name>
</gene>
<feature type="transmembrane region" description="Helical" evidence="7">
    <location>
        <begin position="263"/>
        <end position="284"/>
    </location>
</feature>
<reference evidence="9" key="1">
    <citation type="submission" date="2020-10" db="EMBL/GenBank/DDBJ databases">
        <authorList>
            <person name="Gilroy R."/>
        </authorList>
    </citation>
    <scope>NUCLEOTIDE SEQUENCE</scope>
    <source>
        <strain evidence="9">CHK191-8634</strain>
    </source>
</reference>
<dbReference type="InterPro" id="IPR025966">
    <property type="entry name" value="OppC_N"/>
</dbReference>
<feature type="transmembrane region" description="Helical" evidence="7">
    <location>
        <begin position="102"/>
        <end position="124"/>
    </location>
</feature>
<dbReference type="Proteomes" id="UP000824073">
    <property type="component" value="Unassembled WGS sequence"/>
</dbReference>
<dbReference type="CDD" id="cd06261">
    <property type="entry name" value="TM_PBP2"/>
    <property type="match status" value="1"/>
</dbReference>
<feature type="transmembrane region" description="Helical" evidence="7">
    <location>
        <begin position="35"/>
        <end position="55"/>
    </location>
</feature>
<dbReference type="PROSITE" id="PS50928">
    <property type="entry name" value="ABC_TM1"/>
    <property type="match status" value="1"/>
</dbReference>
<dbReference type="PANTHER" id="PTHR43386">
    <property type="entry name" value="OLIGOPEPTIDE TRANSPORT SYSTEM PERMEASE PROTEIN APPC"/>
    <property type="match status" value="1"/>
</dbReference>
<dbReference type="EMBL" id="DVMR01000008">
    <property type="protein sequence ID" value="HIU42773.1"/>
    <property type="molecule type" value="Genomic_DNA"/>
</dbReference>
<protein>
    <submittedName>
        <fullName evidence="9">ABC transporter permease</fullName>
    </submittedName>
</protein>
<dbReference type="InterPro" id="IPR035906">
    <property type="entry name" value="MetI-like_sf"/>
</dbReference>
<keyword evidence="4 7" id="KW-0812">Transmembrane</keyword>
<dbReference type="GO" id="GO:0055085">
    <property type="term" value="P:transmembrane transport"/>
    <property type="evidence" value="ECO:0007669"/>
    <property type="project" value="InterPro"/>
</dbReference>
<evidence type="ECO:0000256" key="3">
    <source>
        <dbReference type="ARBA" id="ARBA00022475"/>
    </source>
</evidence>
<evidence type="ECO:0000313" key="10">
    <source>
        <dbReference type="Proteomes" id="UP000824073"/>
    </source>
</evidence>
<organism evidence="9 10">
    <name type="scientific">Candidatus Ventrousia excrementavium</name>
    <dbReference type="NCBI Taxonomy" id="2840961"/>
    <lineage>
        <taxon>Bacteria</taxon>
        <taxon>Bacillati</taxon>
        <taxon>Bacillota</taxon>
        <taxon>Clostridia</taxon>
        <taxon>Eubacteriales</taxon>
        <taxon>Clostridiaceae</taxon>
        <taxon>Clostridiaceae incertae sedis</taxon>
        <taxon>Candidatus Ventrousia</taxon>
    </lineage>
</organism>
<feature type="transmembrane region" description="Helical" evidence="7">
    <location>
        <begin position="145"/>
        <end position="168"/>
    </location>
</feature>
<dbReference type="InterPro" id="IPR050366">
    <property type="entry name" value="BP-dependent_transpt_permease"/>
</dbReference>
<evidence type="ECO:0000256" key="2">
    <source>
        <dbReference type="ARBA" id="ARBA00022448"/>
    </source>
</evidence>
<dbReference type="AlphaFoldDB" id="A0A9D1ISI9"/>
<name>A0A9D1ISI9_9CLOT</name>
<comment type="subcellular location">
    <subcellularLocation>
        <location evidence="1 7">Cell membrane</location>
        <topology evidence="1 7">Multi-pass membrane protein</topology>
    </subcellularLocation>
</comment>
<evidence type="ECO:0000256" key="7">
    <source>
        <dbReference type="RuleBase" id="RU363032"/>
    </source>
</evidence>
<dbReference type="SUPFAM" id="SSF161098">
    <property type="entry name" value="MetI-like"/>
    <property type="match status" value="1"/>
</dbReference>
<evidence type="ECO:0000259" key="8">
    <source>
        <dbReference type="PROSITE" id="PS50928"/>
    </source>
</evidence>
<feature type="transmembrane region" description="Helical" evidence="7">
    <location>
        <begin position="225"/>
        <end position="242"/>
    </location>
</feature>
<evidence type="ECO:0000313" key="9">
    <source>
        <dbReference type="EMBL" id="HIU42773.1"/>
    </source>
</evidence>
<dbReference type="Gene3D" id="1.10.3720.10">
    <property type="entry name" value="MetI-like"/>
    <property type="match status" value="1"/>
</dbReference>
<evidence type="ECO:0000256" key="4">
    <source>
        <dbReference type="ARBA" id="ARBA00022692"/>
    </source>
</evidence>
<dbReference type="Pfam" id="PF00528">
    <property type="entry name" value="BPD_transp_1"/>
    <property type="match status" value="1"/>
</dbReference>
<accession>A0A9D1ISI9</accession>
<keyword evidence="5 7" id="KW-1133">Transmembrane helix</keyword>
<dbReference type="Pfam" id="PF12911">
    <property type="entry name" value="OppC_N"/>
    <property type="match status" value="1"/>
</dbReference>
<dbReference type="PANTHER" id="PTHR43386:SF1">
    <property type="entry name" value="D,D-DIPEPTIDE TRANSPORT SYSTEM PERMEASE PROTEIN DDPC-RELATED"/>
    <property type="match status" value="1"/>
</dbReference>
<proteinExistence type="inferred from homology"/>
<evidence type="ECO:0000256" key="1">
    <source>
        <dbReference type="ARBA" id="ARBA00004651"/>
    </source>
</evidence>
<evidence type="ECO:0000256" key="5">
    <source>
        <dbReference type="ARBA" id="ARBA00022989"/>
    </source>
</evidence>
<dbReference type="GO" id="GO:0005886">
    <property type="term" value="C:plasma membrane"/>
    <property type="evidence" value="ECO:0007669"/>
    <property type="project" value="UniProtKB-SubCell"/>
</dbReference>
<comment type="similarity">
    <text evidence="7">Belongs to the binding-protein-dependent transport system permease family.</text>
</comment>
<reference evidence="9" key="2">
    <citation type="journal article" date="2021" name="PeerJ">
        <title>Extensive microbial diversity within the chicken gut microbiome revealed by metagenomics and culture.</title>
        <authorList>
            <person name="Gilroy R."/>
            <person name="Ravi A."/>
            <person name="Getino M."/>
            <person name="Pursley I."/>
            <person name="Horton D.L."/>
            <person name="Alikhan N.F."/>
            <person name="Baker D."/>
            <person name="Gharbi K."/>
            <person name="Hall N."/>
            <person name="Watson M."/>
            <person name="Adriaenssens E.M."/>
            <person name="Foster-Nyarko E."/>
            <person name="Jarju S."/>
            <person name="Secka A."/>
            <person name="Antonio M."/>
            <person name="Oren A."/>
            <person name="Chaudhuri R.R."/>
            <person name="La Ragione R."/>
            <person name="Hildebrand F."/>
            <person name="Pallen M.J."/>
        </authorList>
    </citation>
    <scope>NUCLEOTIDE SEQUENCE</scope>
    <source>
        <strain evidence="9">CHK191-8634</strain>
    </source>
</reference>
<keyword evidence="6 7" id="KW-0472">Membrane</keyword>
<evidence type="ECO:0000256" key="6">
    <source>
        <dbReference type="ARBA" id="ARBA00023136"/>
    </source>
</evidence>
<keyword evidence="2 7" id="KW-0813">Transport</keyword>
<dbReference type="InterPro" id="IPR000515">
    <property type="entry name" value="MetI-like"/>
</dbReference>
<sequence>MTTSKKQAPDTAPVKKQRSQWAEVWHRLRKNKGAMVGLTIVVILIFIALFSGVFLDYETDVIGVNTAERLQPPSAQHIMGTDEYGRDIFCRILYGTKYSLSVGVVAVIIALLIGVTLGAVAGYAGGPTEEVIMRVTDIFSSVPNMLMALVVVAALGQSMFNLMLAIGITSVPQFVRITRAAVLTVKTQEYVEAARAIGLRSYRIIFSHILPNCLSPIIVQTTLRVASAIISASSLSFLGLGIPAPNPEWGAMLSAGRRFIRDYSYMTLFPGLAIMITVLSLNLVGDGLRDALDPRLKD</sequence>
<comment type="caution">
    <text evidence="9">The sequence shown here is derived from an EMBL/GenBank/DDBJ whole genome shotgun (WGS) entry which is preliminary data.</text>
</comment>
<keyword evidence="3" id="KW-1003">Cell membrane</keyword>